<keyword evidence="7 12" id="KW-0436">Ligase</keyword>
<gene>
    <name evidence="7" type="primary">murE</name>
    <name evidence="12" type="ORF">FRC96_06165</name>
</gene>
<dbReference type="GO" id="GO:0071555">
    <property type="term" value="P:cell wall organization"/>
    <property type="evidence" value="ECO:0007669"/>
    <property type="project" value="UniProtKB-KW"/>
</dbReference>
<feature type="domain" description="Mur ligase C-terminal" evidence="10">
    <location>
        <begin position="357"/>
        <end position="486"/>
    </location>
</feature>
<evidence type="ECO:0000256" key="8">
    <source>
        <dbReference type="RuleBase" id="RU004135"/>
    </source>
</evidence>
<name>A0A5C6XCV6_9DELT</name>
<dbReference type="GO" id="GO:0008360">
    <property type="term" value="P:regulation of cell shape"/>
    <property type="evidence" value="ECO:0007669"/>
    <property type="project" value="UniProtKB-KW"/>
</dbReference>
<evidence type="ECO:0000259" key="10">
    <source>
        <dbReference type="Pfam" id="PF02875"/>
    </source>
</evidence>
<protein>
    <recommendedName>
        <fullName evidence="7">UDP-N-acetylmuramoyl-L-alanyl-D-glutamate--2,6-diaminopimelate ligase</fullName>
        <ecNumber evidence="7">6.3.2.13</ecNumber>
    </recommendedName>
    <alternativeName>
        <fullName evidence="7">Meso-A2pm-adding enzyme</fullName>
    </alternativeName>
    <alternativeName>
        <fullName evidence="7">Meso-diaminopimelate-adding enzyme</fullName>
    </alternativeName>
    <alternativeName>
        <fullName evidence="7">UDP-MurNAc-L-Ala-D-Glu:meso-diaminopimelate ligase</fullName>
    </alternativeName>
    <alternativeName>
        <fullName evidence="7">UDP-MurNAc-tripeptide synthetase</fullName>
    </alternativeName>
    <alternativeName>
        <fullName evidence="7">UDP-N-acetylmuramyl-tripeptide synthetase</fullName>
    </alternativeName>
</protein>
<dbReference type="InterPro" id="IPR013221">
    <property type="entry name" value="Mur_ligase_cen"/>
</dbReference>
<dbReference type="EC" id="6.3.2.13" evidence="7"/>
<feature type="short sequence motif" description="Meso-diaminopimelate recognition motif" evidence="7">
    <location>
        <begin position="431"/>
        <end position="434"/>
    </location>
</feature>
<dbReference type="PANTHER" id="PTHR23135">
    <property type="entry name" value="MUR LIGASE FAMILY MEMBER"/>
    <property type="match status" value="1"/>
</dbReference>
<comment type="subcellular location">
    <subcellularLocation>
        <location evidence="7 8">Cytoplasm</location>
    </subcellularLocation>
</comment>
<feature type="binding site" evidence="7">
    <location>
        <position position="33"/>
    </location>
    <ligand>
        <name>UDP-N-acetyl-alpha-D-muramoyl-L-alanyl-D-glutamate</name>
        <dbReference type="ChEBI" id="CHEBI:83900"/>
    </ligand>
</feature>
<evidence type="ECO:0000259" key="11">
    <source>
        <dbReference type="Pfam" id="PF08245"/>
    </source>
</evidence>
<dbReference type="Pfam" id="PF08245">
    <property type="entry name" value="Mur_ligase_M"/>
    <property type="match status" value="1"/>
</dbReference>
<dbReference type="AlphaFoldDB" id="A0A5C6XCV6"/>
<dbReference type="PANTHER" id="PTHR23135:SF4">
    <property type="entry name" value="UDP-N-ACETYLMURAMOYL-L-ALANYL-D-GLUTAMATE--2,6-DIAMINOPIMELATE LIGASE MURE HOMOLOG, CHLOROPLASTIC"/>
    <property type="match status" value="1"/>
</dbReference>
<feature type="binding site" evidence="7">
    <location>
        <begin position="156"/>
        <end position="157"/>
    </location>
    <ligand>
        <name>UDP-N-acetyl-alpha-D-muramoyl-L-alanyl-D-glutamate</name>
        <dbReference type="ChEBI" id="CHEBI:83900"/>
    </ligand>
</feature>
<keyword evidence="6 7" id="KW-0961">Cell wall biogenesis/degradation</keyword>
<keyword evidence="7" id="KW-0460">Magnesium</keyword>
<dbReference type="SUPFAM" id="SSF63418">
    <property type="entry name" value="MurE/MurF N-terminal domain"/>
    <property type="match status" value="1"/>
</dbReference>
<keyword evidence="7" id="KW-0547">Nucleotide-binding</keyword>
<reference evidence="12 13" key="1">
    <citation type="submission" date="2019-08" db="EMBL/GenBank/DDBJ databases">
        <title>Bradymonadales sp. TMQ2.</title>
        <authorList>
            <person name="Liang Q."/>
        </authorList>
    </citation>
    <scope>NUCLEOTIDE SEQUENCE [LARGE SCALE GENOMIC DNA]</scope>
    <source>
        <strain evidence="12 13">TMQ2</strain>
    </source>
</reference>
<keyword evidence="3 7" id="KW-0133">Cell shape</keyword>
<dbReference type="SUPFAM" id="SSF53623">
    <property type="entry name" value="MurD-like peptide ligases, catalytic domain"/>
    <property type="match status" value="1"/>
</dbReference>
<dbReference type="OrthoDB" id="9800958at2"/>
<dbReference type="NCBIfam" id="NF001126">
    <property type="entry name" value="PRK00139.1-4"/>
    <property type="match status" value="1"/>
</dbReference>
<dbReference type="InterPro" id="IPR000713">
    <property type="entry name" value="Mur_ligase_N"/>
</dbReference>
<evidence type="ECO:0000256" key="4">
    <source>
        <dbReference type="ARBA" id="ARBA00022984"/>
    </source>
</evidence>
<dbReference type="InterPro" id="IPR036615">
    <property type="entry name" value="Mur_ligase_C_dom_sf"/>
</dbReference>
<keyword evidence="4 7" id="KW-0573">Peptidoglycan synthesis</keyword>
<dbReference type="GO" id="GO:0005737">
    <property type="term" value="C:cytoplasm"/>
    <property type="evidence" value="ECO:0007669"/>
    <property type="project" value="UniProtKB-SubCell"/>
</dbReference>
<evidence type="ECO:0000313" key="13">
    <source>
        <dbReference type="Proteomes" id="UP000321046"/>
    </source>
</evidence>
<sequence>MKLMEVVEALREQGVRLRSGAADVALSAVTQDSRQVSAGTLFVAVRGERFDGHGFVENALAQGAAALLVDEDFDTSQIAVPVLSAPDTRAILGHLGAFFYGHPSRRLDVVGITGTNGKTTVSYLVEAIAREAGREVGVIGTINNRWKQRVEPTVNTTPDGLALHRRLREMADDGVDLVIMEISSHGLALGRVDGVAVDVAIFTNLTRDHLDFHKTMEAYRDAKRLLFTRVLPERLEVRGVPGEAIINMDDAEGRALAAILASDARLRVTTYAAGDGASPQHDTSSATSQLRATHVQMRIDGTSLTLLSPDGELAIETSLHGEFNVSNILAASGAARALGLADEAIAAGLRNLSGVRGRLQRVDGPEGTPAVFVDYAHTPDALERVLQTLRPMVEGKLRVVFGAGGDRDRDKRAPMGRIASELGDYVIITSDNPRSEDPAAIIAQIVEGVAPRDTSNVETIVEREEAIHHAVTNAAPEDVVLIAGKGHETYQEIAGERRHFDDAAIAATILQTRAPQTRGDA</sequence>
<feature type="binding site" evidence="7">
    <location>
        <position position="183"/>
    </location>
    <ligand>
        <name>UDP-N-acetyl-alpha-D-muramoyl-L-alanyl-D-glutamate</name>
        <dbReference type="ChEBI" id="CHEBI:83900"/>
    </ligand>
</feature>
<feature type="binding site" evidence="7">
    <location>
        <position position="155"/>
    </location>
    <ligand>
        <name>UDP-N-acetyl-alpha-D-muramoyl-L-alanyl-D-glutamate</name>
        <dbReference type="ChEBI" id="CHEBI:83900"/>
    </ligand>
</feature>
<dbReference type="InterPro" id="IPR004101">
    <property type="entry name" value="Mur_ligase_C"/>
</dbReference>
<evidence type="ECO:0000259" key="9">
    <source>
        <dbReference type="Pfam" id="PF01225"/>
    </source>
</evidence>
<comment type="catalytic activity">
    <reaction evidence="7">
        <text>UDP-N-acetyl-alpha-D-muramoyl-L-alanyl-D-glutamate + meso-2,6-diaminopimelate + ATP = UDP-N-acetyl-alpha-D-muramoyl-L-alanyl-gamma-D-glutamyl-meso-2,6-diaminopimelate + ADP + phosphate + H(+)</text>
        <dbReference type="Rhea" id="RHEA:23676"/>
        <dbReference type="ChEBI" id="CHEBI:15378"/>
        <dbReference type="ChEBI" id="CHEBI:30616"/>
        <dbReference type="ChEBI" id="CHEBI:43474"/>
        <dbReference type="ChEBI" id="CHEBI:57791"/>
        <dbReference type="ChEBI" id="CHEBI:83900"/>
        <dbReference type="ChEBI" id="CHEBI:83905"/>
        <dbReference type="ChEBI" id="CHEBI:456216"/>
        <dbReference type="EC" id="6.3.2.13"/>
    </reaction>
</comment>
<feature type="domain" description="Mur ligase central" evidence="11">
    <location>
        <begin position="112"/>
        <end position="335"/>
    </location>
</feature>
<feature type="binding site" evidence="7">
    <location>
        <position position="484"/>
    </location>
    <ligand>
        <name>meso-2,6-diaminopimelate</name>
        <dbReference type="ChEBI" id="CHEBI:57791"/>
    </ligand>
</feature>
<comment type="function">
    <text evidence="7">Catalyzes the addition of meso-diaminopimelic acid to the nucleotide precursor UDP-N-acetylmuramoyl-L-alanyl-D-glutamate (UMAG) in the biosynthesis of bacterial cell-wall peptidoglycan.</text>
</comment>
<evidence type="ECO:0000256" key="5">
    <source>
        <dbReference type="ARBA" id="ARBA00023306"/>
    </source>
</evidence>
<feature type="binding site" evidence="7">
    <location>
        <position position="407"/>
    </location>
    <ligand>
        <name>meso-2,6-diaminopimelate</name>
        <dbReference type="ChEBI" id="CHEBI:57791"/>
    </ligand>
</feature>
<dbReference type="SUPFAM" id="SSF53244">
    <property type="entry name" value="MurD-like peptide ligases, peptide-binding domain"/>
    <property type="match status" value="1"/>
</dbReference>
<dbReference type="NCBIfam" id="NF001124">
    <property type="entry name" value="PRK00139.1-2"/>
    <property type="match status" value="1"/>
</dbReference>
<feature type="binding site" evidence="7">
    <location>
        <begin position="114"/>
        <end position="120"/>
    </location>
    <ligand>
        <name>ATP</name>
        <dbReference type="ChEBI" id="CHEBI:30616"/>
    </ligand>
</feature>
<dbReference type="UniPathway" id="UPA00219"/>
<keyword evidence="7" id="KW-0963">Cytoplasm</keyword>
<evidence type="ECO:0000256" key="6">
    <source>
        <dbReference type="ARBA" id="ARBA00023316"/>
    </source>
</evidence>
<keyword evidence="2 7" id="KW-0132">Cell division</keyword>
<accession>A0A5C6XCV6</accession>
<feature type="modified residue" description="N6-carboxylysine" evidence="7">
    <location>
        <position position="223"/>
    </location>
</feature>
<dbReference type="Gene3D" id="3.90.190.20">
    <property type="entry name" value="Mur ligase, C-terminal domain"/>
    <property type="match status" value="1"/>
</dbReference>
<feature type="binding site" evidence="7">
    <location>
        <begin position="431"/>
        <end position="434"/>
    </location>
    <ligand>
        <name>meso-2,6-diaminopimelate</name>
        <dbReference type="ChEBI" id="CHEBI:57791"/>
    </ligand>
</feature>
<comment type="PTM">
    <text evidence="7">Carboxylation is probably crucial for Mg(2+) binding and, consequently, for the gamma-phosphate positioning of ATP.</text>
</comment>
<dbReference type="Pfam" id="PF01225">
    <property type="entry name" value="Mur_ligase"/>
    <property type="match status" value="1"/>
</dbReference>
<dbReference type="InterPro" id="IPR036565">
    <property type="entry name" value="Mur-like_cat_sf"/>
</dbReference>
<dbReference type="GO" id="GO:0009252">
    <property type="term" value="P:peptidoglycan biosynthetic process"/>
    <property type="evidence" value="ECO:0007669"/>
    <property type="project" value="UniProtKB-UniRule"/>
</dbReference>
<feature type="domain" description="Mur ligase N-terminal catalytic" evidence="9">
    <location>
        <begin position="28"/>
        <end position="100"/>
    </location>
</feature>
<comment type="pathway">
    <text evidence="7 8">Cell wall biogenesis; peptidoglycan biosynthesis.</text>
</comment>
<keyword evidence="7" id="KW-0067">ATP-binding</keyword>
<evidence type="ECO:0000256" key="2">
    <source>
        <dbReference type="ARBA" id="ARBA00022618"/>
    </source>
</evidence>
<dbReference type="GO" id="GO:0005524">
    <property type="term" value="F:ATP binding"/>
    <property type="evidence" value="ECO:0007669"/>
    <property type="project" value="UniProtKB-UniRule"/>
</dbReference>
<comment type="caution">
    <text evidence="7">Lacks conserved residue(s) required for the propagation of feature annotation.</text>
</comment>
<evidence type="ECO:0000256" key="7">
    <source>
        <dbReference type="HAMAP-Rule" id="MF_00208"/>
    </source>
</evidence>
<organism evidence="12 13">
    <name type="scientific">Lujinxingia vulgaris</name>
    <dbReference type="NCBI Taxonomy" id="2600176"/>
    <lineage>
        <taxon>Bacteria</taxon>
        <taxon>Deltaproteobacteria</taxon>
        <taxon>Bradymonadales</taxon>
        <taxon>Lujinxingiaceae</taxon>
        <taxon>Lujinxingia</taxon>
    </lineage>
</organism>
<evidence type="ECO:0000256" key="3">
    <source>
        <dbReference type="ARBA" id="ARBA00022960"/>
    </source>
</evidence>
<evidence type="ECO:0000256" key="1">
    <source>
        <dbReference type="ARBA" id="ARBA00005898"/>
    </source>
</evidence>
<comment type="similarity">
    <text evidence="1 7">Belongs to the MurCDEF family. MurE subfamily.</text>
</comment>
<dbReference type="EMBL" id="VOSL01000025">
    <property type="protein sequence ID" value="TXD39852.1"/>
    <property type="molecule type" value="Genomic_DNA"/>
</dbReference>
<dbReference type="NCBIfam" id="TIGR01085">
    <property type="entry name" value="murE"/>
    <property type="match status" value="1"/>
</dbReference>
<comment type="cofactor">
    <cofactor evidence="7">
        <name>Mg(2+)</name>
        <dbReference type="ChEBI" id="CHEBI:18420"/>
    </cofactor>
</comment>
<proteinExistence type="inferred from homology"/>
<dbReference type="Gene3D" id="3.40.1390.10">
    <property type="entry name" value="MurE/MurF, N-terminal domain"/>
    <property type="match status" value="1"/>
</dbReference>
<evidence type="ECO:0000313" key="12">
    <source>
        <dbReference type="EMBL" id="TXD39852.1"/>
    </source>
</evidence>
<dbReference type="InterPro" id="IPR035911">
    <property type="entry name" value="MurE/MurF_N"/>
</dbReference>
<comment type="caution">
    <text evidence="12">The sequence shown here is derived from an EMBL/GenBank/DDBJ whole genome shotgun (WGS) entry which is preliminary data.</text>
</comment>
<dbReference type="HAMAP" id="MF_00208">
    <property type="entry name" value="MurE"/>
    <property type="match status" value="1"/>
</dbReference>
<dbReference type="Pfam" id="PF02875">
    <property type="entry name" value="Mur_ligase_C"/>
    <property type="match status" value="1"/>
</dbReference>
<dbReference type="GO" id="GO:0008765">
    <property type="term" value="F:UDP-N-acetylmuramoylalanyl-D-glutamate-2,6-diaminopimelate ligase activity"/>
    <property type="evidence" value="ECO:0007669"/>
    <property type="project" value="UniProtKB-UniRule"/>
</dbReference>
<dbReference type="Proteomes" id="UP000321046">
    <property type="component" value="Unassembled WGS sequence"/>
</dbReference>
<keyword evidence="5 7" id="KW-0131">Cell cycle</keyword>
<feature type="binding site" evidence="7">
    <location>
        <position position="488"/>
    </location>
    <ligand>
        <name>meso-2,6-diaminopimelate</name>
        <dbReference type="ChEBI" id="CHEBI:57791"/>
    </ligand>
</feature>
<dbReference type="InterPro" id="IPR005761">
    <property type="entry name" value="UDP-N-AcMur-Glu-dNH2Pim_ligase"/>
</dbReference>
<dbReference type="GO" id="GO:0000287">
    <property type="term" value="F:magnesium ion binding"/>
    <property type="evidence" value="ECO:0007669"/>
    <property type="project" value="UniProtKB-UniRule"/>
</dbReference>
<dbReference type="Gene3D" id="3.40.1190.10">
    <property type="entry name" value="Mur-like, catalytic domain"/>
    <property type="match status" value="1"/>
</dbReference>
<dbReference type="GO" id="GO:0051301">
    <property type="term" value="P:cell division"/>
    <property type="evidence" value="ECO:0007669"/>
    <property type="project" value="UniProtKB-KW"/>
</dbReference>
<feature type="binding site" evidence="7">
    <location>
        <position position="191"/>
    </location>
    <ligand>
        <name>UDP-N-acetyl-alpha-D-muramoyl-L-alanyl-D-glutamate</name>
        <dbReference type="ChEBI" id="CHEBI:83900"/>
    </ligand>
</feature>